<sequence length="546" mass="54841">MNGEQQDSVRALMPLFLVLFCLCFAALLWCLLSSCVGRPILRSLSSLWEYIILSARTGGPRRGGYAEEEIWEMHSSLIFATLAISSSSSSLAAPTGDASQTHAVGVSNNHFIASRRGSVSIPRAEIDHPDNGEDRRGGQERADGAHLKNRGVVECMADMMKPLPIVGGLMSGLVPIVSPVSGPVNKIVGPLVAPLTGILHCNDPNPTEQDIASASIRFHSTDPPSAQLQEDSFNQYDSSAFSEASSGTQDSSSDFPSVPHSNPVYTSSTSNPSVPPNTPAVPPSTVTASSAFTTPSASLPRARGLAVEPQVPVNAAPGVVTSQLPLGSVPVKLPVPTPASDSGSSVKQAPPNPVVPVGKTAGSVAGKLPVGSDVPDKVGGTAGKVASPVGDAAGSVAGKLPVGSDVPDKVGGTAGEVVSPVGEAASPVADKLPVRSTVPDQVGGTAGEVVSPVGKTAGSVAGKLPVGSDVPDQVGGTAGEVVSPVGKTAGPVAGKLPVGSAIPDKVDGTAGEVVSPVQEKDVSSTATTTTVITVTSTETLSSTATA</sequence>
<protein>
    <submittedName>
        <fullName evidence="2">Uncharacterized protein</fullName>
    </submittedName>
</protein>
<feature type="region of interest" description="Disordered" evidence="1">
    <location>
        <begin position="237"/>
        <end position="296"/>
    </location>
</feature>
<feature type="compositionally biased region" description="Polar residues" evidence="1">
    <location>
        <begin position="237"/>
        <end position="255"/>
    </location>
</feature>
<feature type="compositionally biased region" description="Pro residues" evidence="1">
    <location>
        <begin position="273"/>
        <end position="282"/>
    </location>
</feature>
<feature type="compositionally biased region" description="Low complexity" evidence="1">
    <location>
        <begin position="283"/>
        <end position="296"/>
    </location>
</feature>
<evidence type="ECO:0000313" key="3">
    <source>
        <dbReference type="Proteomes" id="UP000297245"/>
    </source>
</evidence>
<dbReference type="EMBL" id="ML179042">
    <property type="protein sequence ID" value="THV06462.1"/>
    <property type="molecule type" value="Genomic_DNA"/>
</dbReference>
<name>A0A4S8MTV8_DENBC</name>
<gene>
    <name evidence="2" type="ORF">K435DRAFT_960443</name>
</gene>
<evidence type="ECO:0000313" key="2">
    <source>
        <dbReference type="EMBL" id="THV06462.1"/>
    </source>
</evidence>
<reference evidence="2 3" key="1">
    <citation type="journal article" date="2019" name="Nat. Ecol. Evol.">
        <title>Megaphylogeny resolves global patterns of mushroom evolution.</title>
        <authorList>
            <person name="Varga T."/>
            <person name="Krizsan K."/>
            <person name="Foldi C."/>
            <person name="Dima B."/>
            <person name="Sanchez-Garcia M."/>
            <person name="Sanchez-Ramirez S."/>
            <person name="Szollosi G.J."/>
            <person name="Szarkandi J.G."/>
            <person name="Papp V."/>
            <person name="Albert L."/>
            <person name="Andreopoulos W."/>
            <person name="Angelini C."/>
            <person name="Antonin V."/>
            <person name="Barry K.W."/>
            <person name="Bougher N.L."/>
            <person name="Buchanan P."/>
            <person name="Buyck B."/>
            <person name="Bense V."/>
            <person name="Catcheside P."/>
            <person name="Chovatia M."/>
            <person name="Cooper J."/>
            <person name="Damon W."/>
            <person name="Desjardin D."/>
            <person name="Finy P."/>
            <person name="Geml J."/>
            <person name="Haridas S."/>
            <person name="Hughes K."/>
            <person name="Justo A."/>
            <person name="Karasinski D."/>
            <person name="Kautmanova I."/>
            <person name="Kiss B."/>
            <person name="Kocsube S."/>
            <person name="Kotiranta H."/>
            <person name="LaButti K.M."/>
            <person name="Lechner B.E."/>
            <person name="Liimatainen K."/>
            <person name="Lipzen A."/>
            <person name="Lukacs Z."/>
            <person name="Mihaltcheva S."/>
            <person name="Morgado L.N."/>
            <person name="Niskanen T."/>
            <person name="Noordeloos M.E."/>
            <person name="Ohm R.A."/>
            <person name="Ortiz-Santana B."/>
            <person name="Ovrebo C."/>
            <person name="Racz N."/>
            <person name="Riley R."/>
            <person name="Savchenko A."/>
            <person name="Shiryaev A."/>
            <person name="Soop K."/>
            <person name="Spirin V."/>
            <person name="Szebenyi C."/>
            <person name="Tomsovsky M."/>
            <person name="Tulloss R.E."/>
            <person name="Uehling J."/>
            <person name="Grigoriev I.V."/>
            <person name="Vagvolgyi C."/>
            <person name="Papp T."/>
            <person name="Martin F.M."/>
            <person name="Miettinen O."/>
            <person name="Hibbett D.S."/>
            <person name="Nagy L.G."/>
        </authorList>
    </citation>
    <scope>NUCLEOTIDE SEQUENCE [LARGE SCALE GENOMIC DNA]</scope>
    <source>
        <strain evidence="2 3">CBS 962.96</strain>
    </source>
</reference>
<proteinExistence type="predicted"/>
<feature type="compositionally biased region" description="Basic and acidic residues" evidence="1">
    <location>
        <begin position="124"/>
        <end position="145"/>
    </location>
</feature>
<dbReference type="OrthoDB" id="2747602at2759"/>
<keyword evidence="3" id="KW-1185">Reference proteome</keyword>
<accession>A0A4S8MTV8</accession>
<feature type="region of interest" description="Disordered" evidence="1">
    <location>
        <begin position="488"/>
        <end position="507"/>
    </location>
</feature>
<feature type="compositionally biased region" description="Low complexity" evidence="1">
    <location>
        <begin position="261"/>
        <end position="272"/>
    </location>
</feature>
<evidence type="ECO:0000256" key="1">
    <source>
        <dbReference type="SAM" id="MobiDB-lite"/>
    </source>
</evidence>
<dbReference type="Proteomes" id="UP000297245">
    <property type="component" value="Unassembled WGS sequence"/>
</dbReference>
<feature type="region of interest" description="Disordered" evidence="1">
    <location>
        <begin position="122"/>
        <end position="145"/>
    </location>
</feature>
<dbReference type="AlphaFoldDB" id="A0A4S8MTV8"/>
<organism evidence="2 3">
    <name type="scientific">Dendrothele bispora (strain CBS 962.96)</name>
    <dbReference type="NCBI Taxonomy" id="1314807"/>
    <lineage>
        <taxon>Eukaryota</taxon>
        <taxon>Fungi</taxon>
        <taxon>Dikarya</taxon>
        <taxon>Basidiomycota</taxon>
        <taxon>Agaricomycotina</taxon>
        <taxon>Agaricomycetes</taxon>
        <taxon>Agaricomycetidae</taxon>
        <taxon>Agaricales</taxon>
        <taxon>Agaricales incertae sedis</taxon>
        <taxon>Dendrothele</taxon>
    </lineage>
</organism>